<dbReference type="SUPFAM" id="SSF64288">
    <property type="entry name" value="Chorismate lyase-like"/>
    <property type="match status" value="1"/>
</dbReference>
<dbReference type="GO" id="GO:0003700">
    <property type="term" value="F:DNA-binding transcription factor activity"/>
    <property type="evidence" value="ECO:0007669"/>
    <property type="project" value="InterPro"/>
</dbReference>
<evidence type="ECO:0000256" key="2">
    <source>
        <dbReference type="ARBA" id="ARBA00023125"/>
    </source>
</evidence>
<dbReference type="AlphaFoldDB" id="A0A423UR70"/>
<dbReference type="Gene3D" id="3.40.1410.10">
    <property type="entry name" value="Chorismate lyase-like"/>
    <property type="match status" value="1"/>
</dbReference>
<dbReference type="InterPro" id="IPR036390">
    <property type="entry name" value="WH_DNA-bd_sf"/>
</dbReference>
<dbReference type="InterPro" id="IPR000524">
    <property type="entry name" value="Tscrpt_reg_HTH_GntR"/>
</dbReference>
<dbReference type="RefSeq" id="WP_118906184.1">
    <property type="nucleotide sequence ID" value="NZ_QWFA01000250.1"/>
</dbReference>
<dbReference type="InterPro" id="IPR050679">
    <property type="entry name" value="Bact_HTH_transcr_reg"/>
</dbReference>
<name>A0A423UR70_STRGL</name>
<dbReference type="Pfam" id="PF07702">
    <property type="entry name" value="UTRA"/>
    <property type="match status" value="1"/>
</dbReference>
<dbReference type="SMART" id="SM00866">
    <property type="entry name" value="UTRA"/>
    <property type="match status" value="1"/>
</dbReference>
<dbReference type="InterPro" id="IPR036388">
    <property type="entry name" value="WH-like_DNA-bd_sf"/>
</dbReference>
<dbReference type="PRINTS" id="PR00035">
    <property type="entry name" value="HTHGNTR"/>
</dbReference>
<feature type="domain" description="HTH gntR-type" evidence="4">
    <location>
        <begin position="3"/>
        <end position="71"/>
    </location>
</feature>
<accession>A0A423UR70</accession>
<dbReference type="GO" id="GO:0003677">
    <property type="term" value="F:DNA binding"/>
    <property type="evidence" value="ECO:0007669"/>
    <property type="project" value="UniProtKB-KW"/>
</dbReference>
<keyword evidence="3" id="KW-0804">Transcription</keyword>
<gene>
    <name evidence="5" type="ORF">D3105_30750</name>
</gene>
<protein>
    <submittedName>
        <fullName evidence="5">GntR family transcriptional regulator</fullName>
    </submittedName>
</protein>
<evidence type="ECO:0000256" key="3">
    <source>
        <dbReference type="ARBA" id="ARBA00023163"/>
    </source>
</evidence>
<keyword evidence="1" id="KW-0805">Transcription regulation</keyword>
<evidence type="ECO:0000256" key="1">
    <source>
        <dbReference type="ARBA" id="ARBA00023015"/>
    </source>
</evidence>
<dbReference type="CDD" id="cd07377">
    <property type="entry name" value="WHTH_GntR"/>
    <property type="match status" value="1"/>
</dbReference>
<evidence type="ECO:0000259" key="4">
    <source>
        <dbReference type="PROSITE" id="PS50949"/>
    </source>
</evidence>
<dbReference type="PROSITE" id="PS50949">
    <property type="entry name" value="HTH_GNTR"/>
    <property type="match status" value="1"/>
</dbReference>
<dbReference type="SMART" id="SM00345">
    <property type="entry name" value="HTH_GNTR"/>
    <property type="match status" value="1"/>
</dbReference>
<dbReference type="InterPro" id="IPR028978">
    <property type="entry name" value="Chorismate_lyase_/UTRA_dom_sf"/>
</dbReference>
<dbReference type="Pfam" id="PF00392">
    <property type="entry name" value="GntR"/>
    <property type="match status" value="1"/>
</dbReference>
<dbReference type="PANTHER" id="PTHR44846">
    <property type="entry name" value="MANNOSYL-D-GLYCERATE TRANSPORT/METABOLISM SYSTEM REPRESSOR MNGR-RELATED"/>
    <property type="match status" value="1"/>
</dbReference>
<evidence type="ECO:0000313" key="6">
    <source>
        <dbReference type="Proteomes" id="UP000285596"/>
    </source>
</evidence>
<proteinExistence type="predicted"/>
<organism evidence="5 6">
    <name type="scientific">Streptomyces globisporus</name>
    <dbReference type="NCBI Taxonomy" id="1908"/>
    <lineage>
        <taxon>Bacteria</taxon>
        <taxon>Bacillati</taxon>
        <taxon>Actinomycetota</taxon>
        <taxon>Actinomycetes</taxon>
        <taxon>Kitasatosporales</taxon>
        <taxon>Streptomycetaceae</taxon>
        <taxon>Streptomyces</taxon>
    </lineage>
</organism>
<comment type="caution">
    <text evidence="5">The sequence shown here is derived from an EMBL/GenBank/DDBJ whole genome shotgun (WGS) entry which is preliminary data.</text>
</comment>
<evidence type="ECO:0000313" key="5">
    <source>
        <dbReference type="EMBL" id="ROV64820.1"/>
    </source>
</evidence>
<dbReference type="Gene3D" id="1.10.10.10">
    <property type="entry name" value="Winged helix-like DNA-binding domain superfamily/Winged helix DNA-binding domain"/>
    <property type="match status" value="1"/>
</dbReference>
<keyword evidence="2" id="KW-0238">DNA-binding</keyword>
<dbReference type="InterPro" id="IPR011663">
    <property type="entry name" value="UTRA"/>
</dbReference>
<sequence>MGRSRYEEIAESLRQAIRSGVHPPGSRLPSESDLAARWEASRGTVRQAVALLASEGLIGSRQGARRVVLRQERRQSFEQLNSFAQWARAMGCEVSSRILARTTRPATDEEAARLDAEPGSEILYVLRLRHLDGEPVMVERTVYADWVAPAVRALPEDCVSIMDSIAERADIVAHHGEHLIDAVAAGSEDARLLRVRRASPLLRQRHLTYTAAGRAIEWTDDRYRAGSVVFNVMNSAAAAPLARRAGPGVAG</sequence>
<dbReference type="EMBL" id="QWFA01000250">
    <property type="protein sequence ID" value="ROV64820.1"/>
    <property type="molecule type" value="Genomic_DNA"/>
</dbReference>
<dbReference type="Proteomes" id="UP000285596">
    <property type="component" value="Unassembled WGS sequence"/>
</dbReference>
<dbReference type="SUPFAM" id="SSF46785">
    <property type="entry name" value="Winged helix' DNA-binding domain"/>
    <property type="match status" value="1"/>
</dbReference>
<reference evidence="5 6" key="1">
    <citation type="submission" date="2018-08" db="EMBL/GenBank/DDBJ databases">
        <title>Streptomyces globisporus 1912-4Crt, whole genome shotgun sequence.</title>
        <authorList>
            <person name="Matselyukh B."/>
        </authorList>
    </citation>
    <scope>NUCLEOTIDE SEQUENCE [LARGE SCALE GENOMIC DNA]</scope>
    <source>
        <strain evidence="5 6">1912-4Crt</strain>
    </source>
</reference>